<organism evidence="5 6">
    <name type="scientific">Kuraishia capsulata CBS 1993</name>
    <dbReference type="NCBI Taxonomy" id="1382522"/>
    <lineage>
        <taxon>Eukaryota</taxon>
        <taxon>Fungi</taxon>
        <taxon>Dikarya</taxon>
        <taxon>Ascomycota</taxon>
        <taxon>Saccharomycotina</taxon>
        <taxon>Pichiomycetes</taxon>
        <taxon>Pichiales</taxon>
        <taxon>Pichiaceae</taxon>
        <taxon>Kuraishia</taxon>
    </lineage>
</organism>
<evidence type="ECO:0000313" key="5">
    <source>
        <dbReference type="EMBL" id="CDK28689.1"/>
    </source>
</evidence>
<dbReference type="GO" id="GO:0046540">
    <property type="term" value="C:U4/U6 x U5 tri-snRNP complex"/>
    <property type="evidence" value="ECO:0007669"/>
    <property type="project" value="EnsemblFungi"/>
</dbReference>
<dbReference type="PANTHER" id="PTHR11246">
    <property type="entry name" value="PRE-MRNA SPLICING FACTOR"/>
    <property type="match status" value="1"/>
</dbReference>
<dbReference type="AlphaFoldDB" id="W6MPP8"/>
<comment type="subcellular location">
    <subcellularLocation>
        <location evidence="1">Nucleus</location>
    </subcellularLocation>
</comment>
<dbReference type="SMART" id="SM00386">
    <property type="entry name" value="HAT"/>
    <property type="match status" value="7"/>
</dbReference>
<dbReference type="STRING" id="1382522.W6MPP8"/>
<reference evidence="5" key="1">
    <citation type="submission" date="2013-12" db="EMBL/GenBank/DDBJ databases">
        <authorList>
            <person name="Genoscope - CEA"/>
        </authorList>
    </citation>
    <scope>NUCLEOTIDE SEQUENCE</scope>
    <source>
        <strain evidence="5">CBS 1993</strain>
    </source>
</reference>
<evidence type="ECO:0000256" key="1">
    <source>
        <dbReference type="ARBA" id="ARBA00004123"/>
    </source>
</evidence>
<keyword evidence="6" id="KW-1185">Reference proteome</keyword>
<keyword evidence="3" id="KW-0539">Nucleus</keyword>
<protein>
    <recommendedName>
        <fullName evidence="4">PRP1 splicing factor N-terminal domain-containing protein</fullName>
    </recommendedName>
</protein>
<dbReference type="InterPro" id="IPR011990">
    <property type="entry name" value="TPR-like_helical_dom_sf"/>
</dbReference>
<dbReference type="GO" id="GO:0071013">
    <property type="term" value="C:catalytic step 2 spliceosome"/>
    <property type="evidence" value="ECO:0007669"/>
    <property type="project" value="TreeGrafter"/>
</dbReference>
<accession>W6MPP8</accession>
<proteinExistence type="predicted"/>
<dbReference type="OrthoDB" id="440128at2759"/>
<evidence type="ECO:0000259" key="4">
    <source>
        <dbReference type="Pfam" id="PF06424"/>
    </source>
</evidence>
<dbReference type="InterPro" id="IPR045075">
    <property type="entry name" value="Syf1-like"/>
</dbReference>
<reference evidence="5" key="2">
    <citation type="submission" date="2014-02" db="EMBL/GenBank/DDBJ databases">
        <title>Complete DNA sequence of /Kuraishia capsulata/ illustrates novel genomic features among budding yeasts (/Saccharomycotina/).</title>
        <authorList>
            <person name="Morales L."/>
            <person name="Noel B."/>
            <person name="Porcel B."/>
            <person name="Marcet-Houben M."/>
            <person name="Hullo M-F."/>
            <person name="Sacerdot C."/>
            <person name="Tekaia F."/>
            <person name="Leh-Louis V."/>
            <person name="Despons L."/>
            <person name="Khanna V."/>
            <person name="Aury J-M."/>
            <person name="Barbe V."/>
            <person name="Couloux A."/>
            <person name="Labadie K."/>
            <person name="Pelletier E."/>
            <person name="Souciet J-L."/>
            <person name="Boekhout T."/>
            <person name="Gabaldon T."/>
            <person name="Wincker P."/>
            <person name="Dujon B."/>
        </authorList>
    </citation>
    <scope>NUCLEOTIDE SEQUENCE</scope>
    <source>
        <strain evidence="5">CBS 1993</strain>
    </source>
</reference>
<dbReference type="SUPFAM" id="SSF48452">
    <property type="entry name" value="TPR-like"/>
    <property type="match status" value="3"/>
</dbReference>
<dbReference type="PANTHER" id="PTHR11246:SF1">
    <property type="entry name" value="PRE-MRNA-PROCESSING FACTOR 6"/>
    <property type="match status" value="1"/>
</dbReference>
<dbReference type="Proteomes" id="UP000019384">
    <property type="component" value="Unassembled WGS sequence"/>
</dbReference>
<sequence length="861" mass="98706">MDRKSFLDQEAPVGYVAGLGRGATGFTTQQDIGDARLEFTNIEDGYDDKYQDVSGDEAGLLGDDQVDESDLIYESIEAKLRNKKRKRKGGDEEVALNNEGEDVSSSISAIGLQFQDLKRDLSQVDREQWLNLPESGDFTRKNKRSKMLLQEQQRFYRAPDSVIGGDQTMNSEETDLRKIQLAKDRLLELKLDNSQLAVGNGNAFNTGQNLDSSKYLNDLSLIEYRPQEVGDYQRMKLALANLRKVEPKNGNVWISSARLEEQFKKFKSAKSLISQGCQVCVHSEDVWLENVRLNLSDIAVAKSIVAEGLRFNSTSFRLWFQAYMLESAELNKKRVLQKALENIPDNAVLWFELIKYQDDDGVIRLLQKAVELIPNELSLWLKLISVSPYDEAKALLNKSRKQFGELKEIWMKAFQLCEKFDPSHLPGLVTRGVSKASDPAINWLEGLDNEYPETCKLLISTVEVTVEELAKLVETYKSKDEHDIVRLLYQELSRKDADYWEDYLEFEQTNGSLADQDACYKELTSTQPQCMNYLRYAKFRWQELGDLEATAETLYSCLSQFPDDEEVYFAIVKFENSRENWAEVEDTLVKALDRLGTERSYYKLVNFYRCNDNVPEALKLANEGLTKYPQSWKLHLQRLQMLQGDGGVDAYEDAVSQCPHSVPIWVAYSRYYESKNITIRARSILEKAEILNPQNEALLLEQVMLESRTSGPGQAQFKLVKNLKSLPNSPKLLGLQLQFLDTKSKRKQAYISDLKLTQEDSVVILEIAKSLWLKDANVGKAKSFFDMALSKDEYNGDVYGWYYLFLTKHGDEEEKEHLLDKFVKAEPFRGDSFNAFKKQIANQRKTPQALLIEFVTQISKH</sequence>
<dbReference type="EMBL" id="HG793129">
    <property type="protein sequence ID" value="CDK28689.1"/>
    <property type="molecule type" value="Genomic_DNA"/>
</dbReference>
<dbReference type="GeneID" id="34522067"/>
<name>W6MPP8_9ASCO</name>
<evidence type="ECO:0000256" key="3">
    <source>
        <dbReference type="ARBA" id="ARBA00023242"/>
    </source>
</evidence>
<feature type="domain" description="PRP1 splicing factor N-terminal" evidence="4">
    <location>
        <begin position="11"/>
        <end position="141"/>
    </location>
</feature>
<dbReference type="RefSeq" id="XP_022460679.1">
    <property type="nucleotide sequence ID" value="XM_022601432.1"/>
</dbReference>
<dbReference type="Gene3D" id="1.25.40.10">
    <property type="entry name" value="Tetratricopeptide repeat domain"/>
    <property type="match status" value="3"/>
</dbReference>
<gene>
    <name evidence="5" type="ORF">KUCA_T00004673001</name>
</gene>
<evidence type="ECO:0000256" key="2">
    <source>
        <dbReference type="ARBA" id="ARBA00022737"/>
    </source>
</evidence>
<dbReference type="HOGENOM" id="CLU_007010_0_0_1"/>
<dbReference type="InterPro" id="IPR003107">
    <property type="entry name" value="HAT"/>
</dbReference>
<evidence type="ECO:0000313" key="6">
    <source>
        <dbReference type="Proteomes" id="UP000019384"/>
    </source>
</evidence>
<dbReference type="InterPro" id="IPR010491">
    <property type="entry name" value="PRP1_N"/>
</dbReference>
<dbReference type="GO" id="GO:0000244">
    <property type="term" value="P:spliceosomal tri-snRNP complex assembly"/>
    <property type="evidence" value="ECO:0007669"/>
    <property type="project" value="TreeGrafter"/>
</dbReference>
<dbReference type="GO" id="GO:0045292">
    <property type="term" value="P:mRNA cis splicing, via spliceosome"/>
    <property type="evidence" value="ECO:0007669"/>
    <property type="project" value="EnsemblFungi"/>
</dbReference>
<dbReference type="Pfam" id="PF06424">
    <property type="entry name" value="PRP1_N"/>
    <property type="match status" value="1"/>
</dbReference>
<keyword evidence="2" id="KW-0677">Repeat</keyword>